<dbReference type="Pfam" id="PF01256">
    <property type="entry name" value="Carb_kinase"/>
    <property type="match status" value="1"/>
</dbReference>
<dbReference type="EC" id="4.2.1.136" evidence="19"/>
<dbReference type="InterPro" id="IPR030677">
    <property type="entry name" value="Nnr"/>
</dbReference>
<dbReference type="InterPro" id="IPR036652">
    <property type="entry name" value="YjeF_N_dom_sf"/>
</dbReference>
<keyword evidence="23" id="KW-1185">Reference proteome</keyword>
<evidence type="ECO:0000256" key="18">
    <source>
        <dbReference type="HAMAP-Rule" id="MF_01966"/>
    </source>
</evidence>
<dbReference type="RefSeq" id="WP_173769121.1">
    <property type="nucleotide sequence ID" value="NZ_JAAITS010000002.1"/>
</dbReference>
<comment type="catalytic activity">
    <reaction evidence="1 18 19">
        <text>(6R)-NADHX = (6S)-NADHX</text>
        <dbReference type="Rhea" id="RHEA:32215"/>
        <dbReference type="ChEBI" id="CHEBI:64074"/>
        <dbReference type="ChEBI" id="CHEBI:64075"/>
        <dbReference type="EC" id="5.1.99.6"/>
    </reaction>
</comment>
<evidence type="ECO:0000256" key="3">
    <source>
        <dbReference type="ARBA" id="ARBA00006001"/>
    </source>
</evidence>
<dbReference type="InterPro" id="IPR017953">
    <property type="entry name" value="Carbohydrate_kinase_pred_CS"/>
</dbReference>
<comment type="similarity">
    <text evidence="18">Belongs to the NnrE/AIBP family.</text>
</comment>
<feature type="binding site" evidence="17">
    <location>
        <begin position="417"/>
        <end position="421"/>
    </location>
    <ligand>
        <name>AMP</name>
        <dbReference type="ChEBI" id="CHEBI:456215"/>
    </ligand>
</feature>
<dbReference type="HAMAP" id="MF_01965">
    <property type="entry name" value="NADHX_dehydratase"/>
    <property type="match status" value="1"/>
</dbReference>
<dbReference type="SUPFAM" id="SSF53613">
    <property type="entry name" value="Ribokinase-like"/>
    <property type="match status" value="1"/>
</dbReference>
<evidence type="ECO:0000256" key="11">
    <source>
        <dbReference type="ARBA" id="ARBA00023235"/>
    </source>
</evidence>
<keyword evidence="5 18" id="KW-0479">Metal-binding</keyword>
<feature type="binding site" evidence="17">
    <location>
        <position position="380"/>
    </location>
    <ligand>
        <name>(6S)-NADPHX</name>
        <dbReference type="ChEBI" id="CHEBI:64076"/>
    </ligand>
</feature>
<reference evidence="22 23" key="1">
    <citation type="journal article" date="2020" name="Cell Host Microbe">
        <title>Functional and Genomic Variation between Human-Derived Isolates of Lachnospiraceae Reveals Inter- and Intra-Species Diversity.</title>
        <authorList>
            <person name="Sorbara M.T."/>
            <person name="Littmann E.R."/>
            <person name="Fontana E."/>
            <person name="Moody T.U."/>
            <person name="Kohout C.E."/>
            <person name="Gjonbalaj M."/>
            <person name="Eaton V."/>
            <person name="Seok R."/>
            <person name="Leiner I.M."/>
            <person name="Pamer E.G."/>
        </authorList>
    </citation>
    <scope>NUCLEOTIDE SEQUENCE [LARGE SCALE GENOMIC DNA]</scope>
    <source>
        <strain evidence="22 23">MSK.17.74</strain>
    </source>
</reference>
<comment type="cofactor">
    <cofactor evidence="18 19">
        <name>K(+)</name>
        <dbReference type="ChEBI" id="CHEBI:29103"/>
    </cofactor>
    <text evidence="18 19">Binds 1 potassium ion per subunit.</text>
</comment>
<comment type="similarity">
    <text evidence="3 19">In the N-terminal section; belongs to the NnrE/AIBP family.</text>
</comment>
<dbReference type="HAMAP" id="MF_01966">
    <property type="entry name" value="NADHX_epimerase"/>
    <property type="match status" value="1"/>
</dbReference>
<organism evidence="22 23">
    <name type="scientific">Blautia faecis</name>
    <dbReference type="NCBI Taxonomy" id="871665"/>
    <lineage>
        <taxon>Bacteria</taxon>
        <taxon>Bacillati</taxon>
        <taxon>Bacillota</taxon>
        <taxon>Clostridia</taxon>
        <taxon>Lachnospirales</taxon>
        <taxon>Lachnospiraceae</taxon>
        <taxon>Blautia</taxon>
    </lineage>
</organism>
<evidence type="ECO:0000313" key="23">
    <source>
        <dbReference type="Proteomes" id="UP001644719"/>
    </source>
</evidence>
<dbReference type="Gene3D" id="3.40.1190.20">
    <property type="match status" value="1"/>
</dbReference>
<feature type="binding site" evidence="18">
    <location>
        <position position="164"/>
    </location>
    <ligand>
        <name>K(+)</name>
        <dbReference type="ChEBI" id="CHEBI:29103"/>
    </ligand>
</feature>
<feature type="binding site" evidence="18">
    <location>
        <begin position="132"/>
        <end position="138"/>
    </location>
    <ligand>
        <name>(6S)-NADPHX</name>
        <dbReference type="ChEBI" id="CHEBI:64076"/>
    </ligand>
</feature>
<evidence type="ECO:0000256" key="4">
    <source>
        <dbReference type="ARBA" id="ARBA00009524"/>
    </source>
</evidence>
<feature type="binding site" evidence="17">
    <location>
        <position position="265"/>
    </location>
    <ligand>
        <name>(6S)-NADPHX</name>
        <dbReference type="ChEBI" id="CHEBI:64076"/>
    </ligand>
</feature>
<dbReference type="Gene3D" id="3.40.50.10260">
    <property type="entry name" value="YjeF N-terminal domain"/>
    <property type="match status" value="1"/>
</dbReference>
<feature type="domain" description="YjeF N-terminal" evidence="21">
    <location>
        <begin position="10"/>
        <end position="218"/>
    </location>
</feature>
<dbReference type="SUPFAM" id="SSF64153">
    <property type="entry name" value="YjeF N-terminal domain-like"/>
    <property type="match status" value="1"/>
</dbReference>
<dbReference type="NCBIfam" id="TIGR00197">
    <property type="entry name" value="yjeF_nterm"/>
    <property type="match status" value="1"/>
</dbReference>
<sequence length="518" mass="56041">MKKVVTCSQMKLLDHGTIHNMHVPSLVLMERAALATAEEIRKYLEKKNGSGNLKKERILTVCGFGNNGGDGIAIARLLHLAGIRSEIYLAGNPDKMTEETRHQWDIAMSYQVPVMNNPVWDEYTVIVDGIFGVGLSREITGNYKEIIDHMNEAPAYKAAVDIPSGIHGDTGAVLGTAFEADLTVTFAYKKRGLCLYPGRAYAGRTVVADIGIYDRDRDGSELASKAAWHIEKSDMKTLPARKPWGNKGTFGKVLLVAGSKGMCGAACLSASAALHGGAGMVKIQTVEENRIPLQSLLPEAMLTSEFDEEANKKNLNWCDVLVIGPGLGTEGSGKERMLWFLENGAKAGKPVILDADGLNILAMHPQWMKFIGEQTILTPHMGEMSRLCGLNVSELKEDPVARAYQYAEKSGGVLVLKDACTVVTDRNEKLYLNLSGNSGMATAGSGDVLSGIIASVLCMYLSCEEERELSYKAAMAVYIHGLCGDIAREKKGSHGMTAKDMIEALPEVLKLAEVQSKG</sequence>
<evidence type="ECO:0000256" key="17">
    <source>
        <dbReference type="HAMAP-Rule" id="MF_01965"/>
    </source>
</evidence>
<feature type="binding site" evidence="17">
    <location>
        <position position="446"/>
    </location>
    <ligand>
        <name>AMP</name>
        <dbReference type="ChEBI" id="CHEBI:456215"/>
    </ligand>
</feature>
<evidence type="ECO:0000256" key="10">
    <source>
        <dbReference type="ARBA" id="ARBA00023027"/>
    </source>
</evidence>
<evidence type="ECO:0000256" key="19">
    <source>
        <dbReference type="PIRNR" id="PIRNR017184"/>
    </source>
</evidence>
<dbReference type="CDD" id="cd01171">
    <property type="entry name" value="YXKO-related"/>
    <property type="match status" value="1"/>
</dbReference>
<name>A0ABX2H1M0_9FIRM</name>
<evidence type="ECO:0000256" key="5">
    <source>
        <dbReference type="ARBA" id="ARBA00022723"/>
    </source>
</evidence>
<dbReference type="PANTHER" id="PTHR12592">
    <property type="entry name" value="ATP-DEPENDENT (S)-NAD(P)H-HYDRATE DEHYDRATASE FAMILY MEMBER"/>
    <property type="match status" value="1"/>
</dbReference>
<feature type="domain" description="YjeF C-terminal" evidence="20">
    <location>
        <begin position="230"/>
        <end position="512"/>
    </location>
</feature>
<evidence type="ECO:0000313" key="22">
    <source>
        <dbReference type="EMBL" id="NSG84050.1"/>
    </source>
</evidence>
<feature type="binding site" evidence="18">
    <location>
        <position position="128"/>
    </location>
    <ligand>
        <name>K(+)</name>
        <dbReference type="ChEBI" id="CHEBI:29103"/>
    </ligand>
</feature>
<protein>
    <recommendedName>
        <fullName evidence="19">Bifunctional NAD(P)H-hydrate repair enzyme</fullName>
    </recommendedName>
    <alternativeName>
        <fullName evidence="19">Nicotinamide nucleotide repair protein</fullName>
    </alternativeName>
    <domain>
        <recommendedName>
            <fullName evidence="19">ADP-dependent (S)-NAD(P)H-hydrate dehydratase</fullName>
            <ecNumber evidence="19">4.2.1.136</ecNumber>
        </recommendedName>
        <alternativeName>
            <fullName evidence="19">ADP-dependent NAD(P)HX dehydratase</fullName>
        </alternativeName>
    </domain>
    <domain>
        <recommendedName>
            <fullName evidence="19">NAD(P)H-hydrate epimerase</fullName>
            <ecNumber evidence="19">5.1.99.6</ecNumber>
        </recommendedName>
    </domain>
</protein>
<feature type="binding site" evidence="17">
    <location>
        <position position="447"/>
    </location>
    <ligand>
        <name>(6S)-NADPHX</name>
        <dbReference type="ChEBI" id="CHEBI:64076"/>
    </ligand>
</feature>
<evidence type="ECO:0000259" key="21">
    <source>
        <dbReference type="PROSITE" id="PS51385"/>
    </source>
</evidence>
<evidence type="ECO:0000256" key="14">
    <source>
        <dbReference type="ARBA" id="ARBA00025153"/>
    </source>
</evidence>
<evidence type="ECO:0000256" key="12">
    <source>
        <dbReference type="ARBA" id="ARBA00023239"/>
    </source>
</evidence>
<comment type="catalytic activity">
    <reaction evidence="16 17 19">
        <text>(6S)-NADPHX + ADP = AMP + phosphate + NADPH + H(+)</text>
        <dbReference type="Rhea" id="RHEA:32235"/>
        <dbReference type="ChEBI" id="CHEBI:15378"/>
        <dbReference type="ChEBI" id="CHEBI:43474"/>
        <dbReference type="ChEBI" id="CHEBI:57783"/>
        <dbReference type="ChEBI" id="CHEBI:64076"/>
        <dbReference type="ChEBI" id="CHEBI:456215"/>
        <dbReference type="ChEBI" id="CHEBI:456216"/>
        <dbReference type="EC" id="4.2.1.136"/>
    </reaction>
</comment>
<evidence type="ECO:0000259" key="20">
    <source>
        <dbReference type="PROSITE" id="PS51383"/>
    </source>
</evidence>
<dbReference type="InterPro" id="IPR004443">
    <property type="entry name" value="YjeF_N_dom"/>
</dbReference>
<feature type="binding site" evidence="18">
    <location>
        <position position="161"/>
    </location>
    <ligand>
        <name>(6S)-NADPHX</name>
        <dbReference type="ChEBI" id="CHEBI:64076"/>
    </ligand>
</feature>
<comment type="function">
    <text evidence="18">Catalyzes the epimerization of the S- and R-forms of NAD(P)HX, a damaged form of NAD(P)H that is a result of enzymatic or heat-dependent hydration. This is a prerequisite for the S-specific NAD(P)H-hydrate dehydratase to allow the repair of both epimers of NAD(P)HX.</text>
</comment>
<dbReference type="EC" id="5.1.99.6" evidence="19"/>
<comment type="catalytic activity">
    <reaction evidence="2 18 19">
        <text>(6R)-NADPHX = (6S)-NADPHX</text>
        <dbReference type="Rhea" id="RHEA:32227"/>
        <dbReference type="ChEBI" id="CHEBI:64076"/>
        <dbReference type="ChEBI" id="CHEBI:64077"/>
        <dbReference type="EC" id="5.1.99.6"/>
    </reaction>
</comment>
<dbReference type="Pfam" id="PF03853">
    <property type="entry name" value="YjeF_N"/>
    <property type="match status" value="1"/>
</dbReference>
<gene>
    <name evidence="17" type="primary">nnrD</name>
    <name evidence="18" type="synonym">nnrE</name>
    <name evidence="22" type="ORF">G5B17_01055</name>
</gene>
<dbReference type="PROSITE" id="PS51385">
    <property type="entry name" value="YJEF_N"/>
    <property type="match status" value="1"/>
</dbReference>
<comment type="cofactor">
    <cofactor evidence="17">
        <name>Mg(2+)</name>
        <dbReference type="ChEBI" id="CHEBI:18420"/>
    </cofactor>
</comment>
<evidence type="ECO:0000256" key="7">
    <source>
        <dbReference type="ARBA" id="ARBA00022840"/>
    </source>
</evidence>
<keyword evidence="8 17" id="KW-0521">NADP</keyword>
<keyword evidence="7 17" id="KW-0067">ATP-binding</keyword>
<dbReference type="Proteomes" id="UP001644719">
    <property type="component" value="Unassembled WGS sequence"/>
</dbReference>
<dbReference type="InterPro" id="IPR029056">
    <property type="entry name" value="Ribokinase-like"/>
</dbReference>
<comment type="function">
    <text evidence="14 19">Bifunctional enzyme that catalyzes the epimerization of the S- and R-forms of NAD(P)HX and the dehydration of the S-form of NAD(P)HX at the expense of ADP, which is converted to AMP. This allows the repair of both epimers of NAD(P)HX, a damaged form of NAD(P)H that is a result of enzymatic or heat-dependent hydration.</text>
</comment>
<keyword evidence="9 18" id="KW-0630">Potassium</keyword>
<comment type="subunit">
    <text evidence="17">Homotetramer.</text>
</comment>
<keyword evidence="11 18" id="KW-0413">Isomerase</keyword>
<keyword evidence="12 17" id="KW-0456">Lyase</keyword>
<evidence type="ECO:0000256" key="16">
    <source>
        <dbReference type="ARBA" id="ARBA00049209"/>
    </source>
</evidence>
<feature type="binding site" evidence="18">
    <location>
        <begin position="66"/>
        <end position="70"/>
    </location>
    <ligand>
        <name>(6S)-NADPHX</name>
        <dbReference type="ChEBI" id="CHEBI:64076"/>
    </ligand>
</feature>
<dbReference type="EMBL" id="JAAITS010000002">
    <property type="protein sequence ID" value="NSG84050.1"/>
    <property type="molecule type" value="Genomic_DNA"/>
</dbReference>
<dbReference type="PANTHER" id="PTHR12592:SF0">
    <property type="entry name" value="ATP-DEPENDENT (S)-NAD(P)H-HYDRATE DEHYDRATASE"/>
    <property type="match status" value="1"/>
</dbReference>
<keyword evidence="10 17" id="KW-0520">NAD</keyword>
<evidence type="ECO:0000256" key="2">
    <source>
        <dbReference type="ARBA" id="ARBA00000909"/>
    </source>
</evidence>
<dbReference type="PROSITE" id="PS51383">
    <property type="entry name" value="YJEF_C_3"/>
    <property type="match status" value="1"/>
</dbReference>
<evidence type="ECO:0000256" key="13">
    <source>
        <dbReference type="ARBA" id="ARBA00023268"/>
    </source>
</evidence>
<comment type="caution">
    <text evidence="22">The sequence shown here is derived from an EMBL/GenBank/DDBJ whole genome shotgun (WGS) entry which is preliminary data.</text>
</comment>
<comment type="similarity">
    <text evidence="4 19">In the C-terminal section; belongs to the NnrD/CARKD family.</text>
</comment>
<dbReference type="InterPro" id="IPR000631">
    <property type="entry name" value="CARKD"/>
</dbReference>
<evidence type="ECO:0000256" key="8">
    <source>
        <dbReference type="ARBA" id="ARBA00022857"/>
    </source>
</evidence>
<keyword evidence="6 17" id="KW-0547">Nucleotide-binding</keyword>
<dbReference type="NCBIfam" id="TIGR00196">
    <property type="entry name" value="yjeF_cterm"/>
    <property type="match status" value="1"/>
</dbReference>
<proteinExistence type="inferred from homology"/>
<accession>A0ABX2H1M0</accession>
<dbReference type="PIRSF" id="PIRSF017184">
    <property type="entry name" value="Nnr"/>
    <property type="match status" value="1"/>
</dbReference>
<feature type="binding site" evidence="18">
    <location>
        <position position="67"/>
    </location>
    <ligand>
        <name>K(+)</name>
        <dbReference type="ChEBI" id="CHEBI:29103"/>
    </ligand>
</feature>
<comment type="function">
    <text evidence="17">Catalyzes the dehydration of the S-form of NAD(P)HX at the expense of ADP, which is converted to AMP. Together with NAD(P)HX epimerase, which catalyzes the epimerization of the S- and R-forms, the enzyme allows the repair of both epimers of NAD(P)HX, a damaged form of NAD(P)H that is a result of enzymatic or heat-dependent hydration.</text>
</comment>
<feature type="binding site" evidence="17">
    <location>
        <position position="326"/>
    </location>
    <ligand>
        <name>(6S)-NADPHX</name>
        <dbReference type="ChEBI" id="CHEBI:64076"/>
    </ligand>
</feature>
<evidence type="ECO:0000256" key="9">
    <source>
        <dbReference type="ARBA" id="ARBA00022958"/>
    </source>
</evidence>
<dbReference type="PROSITE" id="PS01050">
    <property type="entry name" value="YJEF_C_2"/>
    <property type="match status" value="1"/>
</dbReference>
<keyword evidence="13" id="KW-0511">Multifunctional enzyme</keyword>
<feature type="binding site" evidence="18">
    <location>
        <position position="143"/>
    </location>
    <ligand>
        <name>(6S)-NADPHX</name>
        <dbReference type="ChEBI" id="CHEBI:64076"/>
    </ligand>
</feature>
<comment type="catalytic activity">
    <reaction evidence="15 17 19">
        <text>(6S)-NADHX + ADP = AMP + phosphate + NADH + H(+)</text>
        <dbReference type="Rhea" id="RHEA:32223"/>
        <dbReference type="ChEBI" id="CHEBI:15378"/>
        <dbReference type="ChEBI" id="CHEBI:43474"/>
        <dbReference type="ChEBI" id="CHEBI:57945"/>
        <dbReference type="ChEBI" id="CHEBI:64074"/>
        <dbReference type="ChEBI" id="CHEBI:456215"/>
        <dbReference type="ChEBI" id="CHEBI:456216"/>
        <dbReference type="EC" id="4.2.1.136"/>
    </reaction>
</comment>
<evidence type="ECO:0000256" key="6">
    <source>
        <dbReference type="ARBA" id="ARBA00022741"/>
    </source>
</evidence>
<evidence type="ECO:0000256" key="1">
    <source>
        <dbReference type="ARBA" id="ARBA00000013"/>
    </source>
</evidence>
<evidence type="ECO:0000256" key="15">
    <source>
        <dbReference type="ARBA" id="ARBA00048238"/>
    </source>
</evidence>
<comment type="similarity">
    <text evidence="17">Belongs to the NnrD/CARKD family.</text>
</comment>